<dbReference type="EMBL" id="CAJHIQ010000005">
    <property type="protein sequence ID" value="CAD6491730.1"/>
    <property type="molecule type" value="Genomic_DNA"/>
</dbReference>
<dbReference type="Proteomes" id="UP000639006">
    <property type="component" value="Unassembled WGS sequence"/>
</dbReference>
<evidence type="ECO:0008006" key="3">
    <source>
        <dbReference type="Google" id="ProtNLM"/>
    </source>
</evidence>
<dbReference type="SUPFAM" id="SSF48208">
    <property type="entry name" value="Six-hairpin glycosidases"/>
    <property type="match status" value="1"/>
</dbReference>
<protein>
    <recommendedName>
        <fullName evidence="3">Cellobiose phosphorylase</fullName>
    </recommendedName>
</protein>
<dbReference type="AlphaFoldDB" id="A0A811T7R0"/>
<name>A0A811T7R0_9EURY</name>
<dbReference type="InterPro" id="IPR008928">
    <property type="entry name" value="6-hairpin_glycosidase_sf"/>
</dbReference>
<evidence type="ECO:0000313" key="1">
    <source>
        <dbReference type="EMBL" id="CAD6491730.1"/>
    </source>
</evidence>
<gene>
    <name evidence="1" type="ORF">DIAAKJNI_00136</name>
</gene>
<proteinExistence type="predicted"/>
<dbReference type="Gene3D" id="1.50.10.10">
    <property type="match status" value="1"/>
</dbReference>
<dbReference type="InterPro" id="IPR012341">
    <property type="entry name" value="6hp_glycosidase-like_sf"/>
</dbReference>
<organism evidence="1 2">
    <name type="scientific">Candidatus Argoarchaeum ethanivorans</name>
    <dbReference type="NCBI Taxonomy" id="2608793"/>
    <lineage>
        <taxon>Archaea</taxon>
        <taxon>Methanobacteriati</taxon>
        <taxon>Methanobacteriota</taxon>
        <taxon>Stenosarchaea group</taxon>
        <taxon>Methanomicrobia</taxon>
        <taxon>Methanosarcinales</taxon>
        <taxon>Methanosarcinales incertae sedis</taxon>
        <taxon>GOM Arc I cluster</taxon>
        <taxon>Candidatus Argoarchaeum</taxon>
    </lineage>
</organism>
<accession>A0A811T7R0</accession>
<reference evidence="1" key="1">
    <citation type="submission" date="2020-10" db="EMBL/GenBank/DDBJ databases">
        <authorList>
            <person name="Hahn C.J."/>
            <person name="Laso-Perez R."/>
            <person name="Vulcano F."/>
            <person name="Vaziourakis K.-M."/>
            <person name="Stokke R."/>
            <person name="Steen I.H."/>
            <person name="Teske A."/>
            <person name="Boetius A."/>
            <person name="Liebeke M."/>
            <person name="Amann R."/>
            <person name="Knittel K."/>
        </authorList>
    </citation>
    <scope>NUCLEOTIDE SEQUENCE</scope>
    <source>
        <strain evidence="1">Gfbio:e3339647-f889-4370-9287-4fb5cb688e4c:AG392M11_GoMArc1</strain>
    </source>
</reference>
<dbReference type="GO" id="GO:0005975">
    <property type="term" value="P:carbohydrate metabolic process"/>
    <property type="evidence" value="ECO:0007669"/>
    <property type="project" value="InterPro"/>
</dbReference>
<comment type="caution">
    <text evidence="1">The sequence shown here is derived from an EMBL/GenBank/DDBJ whole genome shotgun (WGS) entry which is preliminary data.</text>
</comment>
<evidence type="ECO:0000313" key="2">
    <source>
        <dbReference type="Proteomes" id="UP000639006"/>
    </source>
</evidence>
<sequence>MVSEENVRYYLDSEKRFVIENYNWAKPFSSFFPGIGGKWGVPLWAYYVNRGQCVSSIGVRDKDDAIMEFFSFNKACQMVGNQGFRTFLKVDGEVLYEPFKQSKNEMVSQRMIVSAWDLELEEVNRALGIRVSVNFFPLVNLSVAGLVRMVSIKNLNGKPLRAELLDGLPHILSFGMTQRCIKIIARHIEAMKEVEVIDGMPLFKLKQVPLDVPEVQEVRGGNFYFTLLDGKGSIPSDSYVVDPESVFGVSWSFDYPWLFAEHGVEEVLACNQMYENKTPCAFTALCLDIPAGKEMTFYSIVGNASSEEKLRSFKKYVVDNGILDKRDENRRTIEEIEDNMFTVSSNKNFDSYCGQTFLDNVVRGGMPVVFRTQSSKNVFYLYSRKHGDLERDYNYFVVEETYLSQGNSHFRDVNQNRRNDAWFNPGIEDSNIIMFFNLIQTDGFNPLVVNGLTYTATDLPALAEWLGGIVDDTGLFDELLELVKEPFTPGEFMMKIEEAVTGRSPDYDEIISVLLSFSRENDVGEPSEGFWIDHWTYNLDLLDNFLMIFPDRLKEILVDKSVFTFYDNPDVVMPRNRKYVLVDGNVRQYGSVKRNKDKLKLIKSREADPYKVRREYGRGSVYTTNLMVKLLSIIANKIASLDPEGIGMEMEADKPGWNDPLNGLPGLLASSLPETLELKRACSFLSDAIAGIGLEDSGSVSIFEELDVFITDLMETIEKRLDSVDENRKFLFWDESHRIKEDYREKTIFGVSGEEMEMKISTVKDFLNKSLKLLDSIFSEIPKDKVFHKNGVCYTYFLNEVKRYEHIHQDDEKSEIAVNDHGLELVTPLEFKQKPLSLFLEGPVHLMKIKQELASEIYKNVKNSEIYDEKLKMYKTSEPITREPSEIGRARAYTPGWIENESIYLHMEYKYLLELLKAGLHKEYYEEIRNTMIPFLDPETYGRSILENSSFIVSSAFPDSKLHGRGFQPRLTGASAELINIWTIMTAGQHPFFVDETGNLELKLEPALPGWLFTEKKQTCKTFADNGDKKELIIPENCFAFKFLGKTIVVYHNDKRKNTFGKDKARITHYSLKYTDGKTCTIQGSTIPEKLANDTRNGQIERIDAFLH</sequence>